<protein>
    <recommendedName>
        <fullName evidence="2">MADF domain-containing protein</fullName>
    </recommendedName>
</protein>
<name>A0AAV1K6J0_9NEOP</name>
<sequence length="412" mass="46412">MGDDHTCSPSPPIESANAPTLFQLEEDFIILLETLPELWNPRHKYYTNKYKRQARYEKLLDVYKKIKPQATVEDVRKKINSLRSNFRRELKKIALSKRSGAGVDDLYTPRTKTFKQLGFLYTTETPNYIQQDENSGEISARHESGQETITENPSPGKFSSIAEIVHPPKHKQKPKTLLTKQNELLDRANIFLSQKTSLESTTTTNSLALVWAEKIDKLQPQQRFFAEKAIHDILFEAGLGNLHRFSVKINEPTHRNAMSPYSYNASPLHLHNSPIPHYSSPENPPSPSDLHYSSVTSPTHSSLQSSTVDVPHTSTFEQSQVFAEATVSRTHHSSSTTSTPTHSLTIVPQPMSSQLKLGINSHPGASTYRKGFASQIIIHQNTDVPTLHIPDTQSDIEDYTVGSLFARYNPND</sequence>
<evidence type="ECO:0000313" key="3">
    <source>
        <dbReference type="EMBL" id="CAK1578713.1"/>
    </source>
</evidence>
<dbReference type="Proteomes" id="UP001314205">
    <property type="component" value="Unassembled WGS sequence"/>
</dbReference>
<comment type="caution">
    <text evidence="3">The sequence shown here is derived from an EMBL/GenBank/DDBJ whole genome shotgun (WGS) entry which is preliminary data.</text>
</comment>
<proteinExistence type="predicted"/>
<gene>
    <name evidence="3" type="ORF">PARMNEM_LOCUS759</name>
</gene>
<evidence type="ECO:0000256" key="1">
    <source>
        <dbReference type="SAM" id="MobiDB-lite"/>
    </source>
</evidence>
<dbReference type="PANTHER" id="PTHR21505">
    <property type="entry name" value="MADF DOMAIN-CONTAINING PROTEIN-RELATED"/>
    <property type="match status" value="1"/>
</dbReference>
<organism evidence="3 4">
    <name type="scientific">Parnassius mnemosyne</name>
    <name type="common">clouded apollo</name>
    <dbReference type="NCBI Taxonomy" id="213953"/>
    <lineage>
        <taxon>Eukaryota</taxon>
        <taxon>Metazoa</taxon>
        <taxon>Ecdysozoa</taxon>
        <taxon>Arthropoda</taxon>
        <taxon>Hexapoda</taxon>
        <taxon>Insecta</taxon>
        <taxon>Pterygota</taxon>
        <taxon>Neoptera</taxon>
        <taxon>Endopterygota</taxon>
        <taxon>Lepidoptera</taxon>
        <taxon>Glossata</taxon>
        <taxon>Ditrysia</taxon>
        <taxon>Papilionoidea</taxon>
        <taxon>Papilionidae</taxon>
        <taxon>Parnassiinae</taxon>
        <taxon>Parnassini</taxon>
        <taxon>Parnassius</taxon>
        <taxon>Driopa</taxon>
    </lineage>
</organism>
<feature type="compositionally biased region" description="Low complexity" evidence="1">
    <location>
        <begin position="333"/>
        <end position="345"/>
    </location>
</feature>
<feature type="region of interest" description="Disordered" evidence="1">
    <location>
        <begin position="325"/>
        <end position="345"/>
    </location>
</feature>
<dbReference type="EMBL" id="CAVLGL010000001">
    <property type="protein sequence ID" value="CAK1578713.1"/>
    <property type="molecule type" value="Genomic_DNA"/>
</dbReference>
<feature type="compositionally biased region" description="Polar residues" evidence="1">
    <location>
        <begin position="291"/>
        <end position="309"/>
    </location>
</feature>
<feature type="region of interest" description="Disordered" evidence="1">
    <location>
        <begin position="272"/>
        <end position="309"/>
    </location>
</feature>
<accession>A0AAV1K6J0</accession>
<reference evidence="3 4" key="1">
    <citation type="submission" date="2023-11" db="EMBL/GenBank/DDBJ databases">
        <authorList>
            <person name="Hedman E."/>
            <person name="Englund M."/>
            <person name="Stromberg M."/>
            <person name="Nyberg Akerstrom W."/>
            <person name="Nylinder S."/>
            <person name="Jareborg N."/>
            <person name="Kallberg Y."/>
            <person name="Kronander E."/>
        </authorList>
    </citation>
    <scope>NUCLEOTIDE SEQUENCE [LARGE SCALE GENOMIC DNA]</scope>
</reference>
<keyword evidence="4" id="KW-1185">Reference proteome</keyword>
<dbReference type="InterPro" id="IPR006578">
    <property type="entry name" value="MADF-dom"/>
</dbReference>
<dbReference type="PROSITE" id="PS51029">
    <property type="entry name" value="MADF"/>
    <property type="match status" value="1"/>
</dbReference>
<dbReference type="AlphaFoldDB" id="A0AAV1K6J0"/>
<evidence type="ECO:0000259" key="2">
    <source>
        <dbReference type="PROSITE" id="PS51029"/>
    </source>
</evidence>
<dbReference type="PANTHER" id="PTHR21505:SF8">
    <property type="entry name" value="DPT-YFP REPRESSOR BY OVEREXPRESSION, ISOFORM D-RELATED"/>
    <property type="match status" value="1"/>
</dbReference>
<evidence type="ECO:0000313" key="4">
    <source>
        <dbReference type="Proteomes" id="UP001314205"/>
    </source>
</evidence>
<feature type="domain" description="MADF" evidence="2">
    <location>
        <begin position="27"/>
        <end position="125"/>
    </location>
</feature>
<dbReference type="SMART" id="SM00595">
    <property type="entry name" value="MADF"/>
    <property type="match status" value="1"/>
</dbReference>
<dbReference type="Pfam" id="PF10545">
    <property type="entry name" value="MADF_DNA_bdg"/>
    <property type="match status" value="1"/>
</dbReference>